<gene>
    <name evidence="1" type="ORF">EYF80_000091</name>
</gene>
<organism evidence="1 2">
    <name type="scientific">Liparis tanakae</name>
    <name type="common">Tanaka's snailfish</name>
    <dbReference type="NCBI Taxonomy" id="230148"/>
    <lineage>
        <taxon>Eukaryota</taxon>
        <taxon>Metazoa</taxon>
        <taxon>Chordata</taxon>
        <taxon>Craniata</taxon>
        <taxon>Vertebrata</taxon>
        <taxon>Euteleostomi</taxon>
        <taxon>Actinopterygii</taxon>
        <taxon>Neopterygii</taxon>
        <taxon>Teleostei</taxon>
        <taxon>Neoteleostei</taxon>
        <taxon>Acanthomorphata</taxon>
        <taxon>Eupercaria</taxon>
        <taxon>Perciformes</taxon>
        <taxon>Cottioidei</taxon>
        <taxon>Cottales</taxon>
        <taxon>Liparidae</taxon>
        <taxon>Liparis</taxon>
    </lineage>
</organism>
<evidence type="ECO:0000313" key="2">
    <source>
        <dbReference type="Proteomes" id="UP000314294"/>
    </source>
</evidence>
<comment type="caution">
    <text evidence="1">The sequence shown here is derived from an EMBL/GenBank/DDBJ whole genome shotgun (WGS) entry which is preliminary data.</text>
</comment>
<accession>A0A4Z2JIM8</accession>
<dbReference type="EMBL" id="SRLO01000001">
    <property type="protein sequence ID" value="TNN89488.1"/>
    <property type="molecule type" value="Genomic_DNA"/>
</dbReference>
<reference evidence="1 2" key="1">
    <citation type="submission" date="2019-03" db="EMBL/GenBank/DDBJ databases">
        <title>First draft genome of Liparis tanakae, snailfish: a comprehensive survey of snailfish specific genes.</title>
        <authorList>
            <person name="Kim W."/>
            <person name="Song I."/>
            <person name="Jeong J.-H."/>
            <person name="Kim D."/>
            <person name="Kim S."/>
            <person name="Ryu S."/>
            <person name="Song J.Y."/>
            <person name="Lee S.K."/>
        </authorList>
    </citation>
    <scope>NUCLEOTIDE SEQUENCE [LARGE SCALE GENOMIC DNA]</scope>
    <source>
        <tissue evidence="1">Muscle</tissue>
    </source>
</reference>
<dbReference type="Proteomes" id="UP000314294">
    <property type="component" value="Unassembled WGS sequence"/>
</dbReference>
<proteinExistence type="predicted"/>
<evidence type="ECO:0000313" key="1">
    <source>
        <dbReference type="EMBL" id="TNN89488.1"/>
    </source>
</evidence>
<protein>
    <submittedName>
        <fullName evidence="1">Uncharacterized protein</fullName>
    </submittedName>
</protein>
<dbReference type="AlphaFoldDB" id="A0A4Z2JIM8"/>
<sequence>MQSNKTRAKLSMKRNRKVLECVPQSGGRVLLGSLEEPETLQTTTLEPLVVGCRGADSDNVFNYYNKAPIASPDYFLVSSRVANSINRRLETKNSSNALIGMLAAKGKKAVCLEQRFTTTVPPAHTPSDVLEGARKGEKDLRCVRLVL</sequence>
<keyword evidence="2" id="KW-1185">Reference proteome</keyword>
<name>A0A4Z2JIM8_9TELE</name>